<dbReference type="PANTHER" id="PTHR12377:SF2">
    <property type="entry name" value="CYTOSOLIC IRON-SULFUR ASSEMBLY COMPONENT 2A"/>
    <property type="match status" value="1"/>
</dbReference>
<feature type="domain" description="MIP18 family-like" evidence="3">
    <location>
        <begin position="65"/>
        <end position="132"/>
    </location>
</feature>
<comment type="similarity">
    <text evidence="1">Belongs to the MIP18 family.</text>
</comment>
<evidence type="ECO:0000259" key="3">
    <source>
        <dbReference type="Pfam" id="PF01883"/>
    </source>
</evidence>
<dbReference type="Gene3D" id="6.10.250.1280">
    <property type="match status" value="1"/>
</dbReference>
<keyword evidence="2" id="KW-0159">Chromosome partition</keyword>
<organism evidence="4 5">
    <name type="scientific">Daphnia magna</name>
    <dbReference type="NCBI Taxonomy" id="35525"/>
    <lineage>
        <taxon>Eukaryota</taxon>
        <taxon>Metazoa</taxon>
        <taxon>Ecdysozoa</taxon>
        <taxon>Arthropoda</taxon>
        <taxon>Crustacea</taxon>
        <taxon>Branchiopoda</taxon>
        <taxon>Diplostraca</taxon>
        <taxon>Cladocera</taxon>
        <taxon>Anomopoda</taxon>
        <taxon>Daphniidae</taxon>
        <taxon>Daphnia</taxon>
    </lineage>
</organism>
<accession>A0A0P5W6K7</accession>
<dbReference type="Gene3D" id="3.30.300.130">
    <property type="entry name" value="Fe-S cluster assembly (FSCA)"/>
    <property type="match status" value="1"/>
</dbReference>
<dbReference type="EMBL" id="LRGB01001877">
    <property type="protein sequence ID" value="KZS10143.1"/>
    <property type="molecule type" value="Genomic_DNA"/>
</dbReference>
<evidence type="ECO:0000313" key="4">
    <source>
        <dbReference type="EMBL" id="KZS10143.1"/>
    </source>
</evidence>
<comment type="caution">
    <text evidence="4">The sequence shown here is derived from an EMBL/GenBank/DDBJ whole genome shotgun (WGS) entry which is preliminary data.</text>
</comment>
<dbReference type="GO" id="GO:0007059">
    <property type="term" value="P:chromosome segregation"/>
    <property type="evidence" value="ECO:0007669"/>
    <property type="project" value="UniProtKB-KW"/>
</dbReference>
<evidence type="ECO:0000256" key="1">
    <source>
        <dbReference type="ARBA" id="ARBA00010381"/>
    </source>
</evidence>
<evidence type="ECO:0000256" key="2">
    <source>
        <dbReference type="ARBA" id="ARBA00022829"/>
    </source>
</evidence>
<dbReference type="AlphaFoldDB" id="A0A0P5W6K7"/>
<dbReference type="InterPro" id="IPR039796">
    <property type="entry name" value="MIP18"/>
</dbReference>
<dbReference type="OrthoDB" id="6340664at2759"/>
<dbReference type="InterPro" id="IPR034904">
    <property type="entry name" value="FSCA_dom_sf"/>
</dbReference>
<name>A0A0P5W6K7_9CRUS</name>
<dbReference type="GO" id="GO:0051604">
    <property type="term" value="P:protein maturation"/>
    <property type="evidence" value="ECO:0007669"/>
    <property type="project" value="InterPro"/>
</dbReference>
<dbReference type="STRING" id="35525.A0A0P5W6K7"/>
<dbReference type="Proteomes" id="UP000076858">
    <property type="component" value="Unassembled WGS sequence"/>
</dbReference>
<keyword evidence="5" id="KW-1185">Reference proteome</keyword>
<sequence>MFLTSFLKKISSSENKPQPKKVDNVISEDDVPISSVNLPSWKDGTVWSTPLRSQQDVNSECREIKETITDLLRMVKDPEKPNTLADLQVITDESVQVQPFEGDGYLVRIDFNPTVPHCSLASLIGLCIRGKIQKNVLERIKLDIVIAEGKHSTEEEINKQINDKERVAAALENPNLKELVDSCITEEE</sequence>
<gene>
    <name evidence="4" type="ORF">APZ42_025449</name>
</gene>
<evidence type="ECO:0000313" key="5">
    <source>
        <dbReference type="Proteomes" id="UP000076858"/>
    </source>
</evidence>
<dbReference type="PANTHER" id="PTHR12377">
    <property type="entry name" value="CYTOSOLIC IRON-SULFUR ASSEMBLY COMPONENT 2B-RELATED"/>
    <property type="match status" value="1"/>
</dbReference>
<reference evidence="4 5" key="1">
    <citation type="submission" date="2016-03" db="EMBL/GenBank/DDBJ databases">
        <title>EvidentialGene: Evidence-directed Construction of Genes on Genomes.</title>
        <authorList>
            <person name="Gilbert D.G."/>
            <person name="Choi J.-H."/>
            <person name="Mockaitis K."/>
            <person name="Colbourne J."/>
            <person name="Pfrender M."/>
        </authorList>
    </citation>
    <scope>NUCLEOTIDE SEQUENCE [LARGE SCALE GENOMIC DNA]</scope>
    <source>
        <strain evidence="4 5">Xinb3</strain>
        <tissue evidence="4">Complete organism</tissue>
    </source>
</reference>
<proteinExistence type="inferred from homology"/>
<protein>
    <submittedName>
        <fullName evidence="4">MIP18 family protein</fullName>
    </submittedName>
</protein>
<dbReference type="SUPFAM" id="SSF117916">
    <property type="entry name" value="Fe-S cluster assembly (FSCA) domain-like"/>
    <property type="match status" value="1"/>
</dbReference>
<dbReference type="Pfam" id="PF01883">
    <property type="entry name" value="FeS_assembly_P"/>
    <property type="match status" value="1"/>
</dbReference>
<dbReference type="InterPro" id="IPR002744">
    <property type="entry name" value="MIP18-like"/>
</dbReference>